<keyword evidence="3" id="KW-0238">DNA-binding</keyword>
<sequence length="334" mass="37685">MKKKLTIKGIAEMAGVSSATVSKVLNNTGRYSEETKQTILDLVKEHDYRPNAVAKSLRTRKSKTIGAIVPDITNEFFSRIVLAIENYCGELGYSVFICNSNESEEKELQYFKELELKGVDGLIYLSASDELFQMKTQRIPIVCIDRMPKFHNVAIITSDNFQGGMLAAERLIEKGCKNLLLVRDYRDGFPTIERVRGFEHVLRKHGLEFGEERTIKVEVGITQAKSAVDHYLQTYHKENALKFDGIFATTDWLAFGAKQALEGYGVNIPEQVKIIGYDNISLAQYTSLSSINQDKESLGKLAAERLIQMIEQETDVPSQMLTLPVELVERDSTR</sequence>
<accession>A0ABT9VZ14</accession>
<keyword evidence="7" id="KW-1185">Reference proteome</keyword>
<dbReference type="SUPFAM" id="SSF47413">
    <property type="entry name" value="lambda repressor-like DNA-binding domains"/>
    <property type="match status" value="1"/>
</dbReference>
<dbReference type="Gene3D" id="1.10.260.40">
    <property type="entry name" value="lambda repressor-like DNA-binding domains"/>
    <property type="match status" value="1"/>
</dbReference>
<dbReference type="Pfam" id="PF00532">
    <property type="entry name" value="Peripla_BP_1"/>
    <property type="match status" value="1"/>
</dbReference>
<keyword evidence="2" id="KW-0805">Transcription regulation</keyword>
<feature type="domain" description="HTH lacI-type" evidence="5">
    <location>
        <begin position="5"/>
        <end position="59"/>
    </location>
</feature>
<dbReference type="CDD" id="cd01392">
    <property type="entry name" value="HTH_LacI"/>
    <property type="match status" value="1"/>
</dbReference>
<keyword evidence="1" id="KW-0678">Repressor</keyword>
<name>A0ABT9VZ14_9BACI</name>
<proteinExistence type="predicted"/>
<evidence type="ECO:0000256" key="2">
    <source>
        <dbReference type="ARBA" id="ARBA00023015"/>
    </source>
</evidence>
<comment type="caution">
    <text evidence="6">The sequence shown here is derived from an EMBL/GenBank/DDBJ whole genome shotgun (WGS) entry which is preliminary data.</text>
</comment>
<protein>
    <submittedName>
        <fullName evidence="6">LacI family transcriptional regulator</fullName>
    </submittedName>
</protein>
<keyword evidence="4" id="KW-0804">Transcription</keyword>
<dbReference type="Pfam" id="PF00356">
    <property type="entry name" value="LacI"/>
    <property type="match status" value="1"/>
</dbReference>
<evidence type="ECO:0000313" key="7">
    <source>
        <dbReference type="Proteomes" id="UP001235840"/>
    </source>
</evidence>
<gene>
    <name evidence="6" type="ORF">J2S11_002138</name>
</gene>
<evidence type="ECO:0000313" key="6">
    <source>
        <dbReference type="EMBL" id="MDQ0166237.1"/>
    </source>
</evidence>
<dbReference type="RefSeq" id="WP_307394273.1">
    <property type="nucleotide sequence ID" value="NZ_BAAADK010000048.1"/>
</dbReference>
<evidence type="ECO:0000259" key="5">
    <source>
        <dbReference type="PROSITE" id="PS50932"/>
    </source>
</evidence>
<evidence type="ECO:0000256" key="3">
    <source>
        <dbReference type="ARBA" id="ARBA00023125"/>
    </source>
</evidence>
<dbReference type="SMART" id="SM00354">
    <property type="entry name" value="HTH_LACI"/>
    <property type="match status" value="1"/>
</dbReference>
<dbReference type="PANTHER" id="PTHR30146:SF95">
    <property type="entry name" value="RIBOSE OPERON REPRESSOR"/>
    <property type="match status" value="1"/>
</dbReference>
<dbReference type="PROSITE" id="PS50932">
    <property type="entry name" value="HTH_LACI_2"/>
    <property type="match status" value="1"/>
</dbReference>
<dbReference type="SUPFAM" id="SSF53822">
    <property type="entry name" value="Periplasmic binding protein-like I"/>
    <property type="match status" value="1"/>
</dbReference>
<dbReference type="InterPro" id="IPR001761">
    <property type="entry name" value="Peripla_BP/Lac1_sug-bd_dom"/>
</dbReference>
<dbReference type="InterPro" id="IPR028082">
    <property type="entry name" value="Peripla_BP_I"/>
</dbReference>
<evidence type="ECO:0000256" key="1">
    <source>
        <dbReference type="ARBA" id="ARBA00022491"/>
    </source>
</evidence>
<dbReference type="PANTHER" id="PTHR30146">
    <property type="entry name" value="LACI-RELATED TRANSCRIPTIONAL REPRESSOR"/>
    <property type="match status" value="1"/>
</dbReference>
<reference evidence="6 7" key="1">
    <citation type="submission" date="2023-07" db="EMBL/GenBank/DDBJ databases">
        <title>Genomic Encyclopedia of Type Strains, Phase IV (KMG-IV): sequencing the most valuable type-strain genomes for metagenomic binning, comparative biology and taxonomic classification.</title>
        <authorList>
            <person name="Goeker M."/>
        </authorList>
    </citation>
    <scope>NUCLEOTIDE SEQUENCE [LARGE SCALE GENOMIC DNA]</scope>
    <source>
        <strain evidence="6 7">DSM 12751</strain>
    </source>
</reference>
<evidence type="ECO:0000256" key="4">
    <source>
        <dbReference type="ARBA" id="ARBA00023163"/>
    </source>
</evidence>
<dbReference type="EMBL" id="JAUSTY010000007">
    <property type="protein sequence ID" value="MDQ0166237.1"/>
    <property type="molecule type" value="Genomic_DNA"/>
</dbReference>
<dbReference type="Gene3D" id="3.40.50.2300">
    <property type="match status" value="2"/>
</dbReference>
<dbReference type="CDD" id="cd06291">
    <property type="entry name" value="PBP1_Qymf-like"/>
    <property type="match status" value="1"/>
</dbReference>
<dbReference type="InterPro" id="IPR000843">
    <property type="entry name" value="HTH_LacI"/>
</dbReference>
<organism evidence="6 7">
    <name type="scientific">Caldalkalibacillus horti</name>
    <dbReference type="NCBI Taxonomy" id="77523"/>
    <lineage>
        <taxon>Bacteria</taxon>
        <taxon>Bacillati</taxon>
        <taxon>Bacillota</taxon>
        <taxon>Bacilli</taxon>
        <taxon>Bacillales</taxon>
        <taxon>Bacillaceae</taxon>
        <taxon>Caldalkalibacillus</taxon>
    </lineage>
</organism>
<dbReference type="InterPro" id="IPR010982">
    <property type="entry name" value="Lambda_DNA-bd_dom_sf"/>
</dbReference>
<dbReference type="Proteomes" id="UP001235840">
    <property type="component" value="Unassembled WGS sequence"/>
</dbReference>